<dbReference type="Gene3D" id="3.30.70.330">
    <property type="match status" value="2"/>
</dbReference>
<dbReference type="Proteomes" id="UP000053558">
    <property type="component" value="Unassembled WGS sequence"/>
</dbReference>
<protein>
    <submittedName>
        <fullName evidence="5">RNA-binding domain-containing protein</fullName>
    </submittedName>
</protein>
<comment type="caution">
    <text evidence="5">The sequence shown here is derived from an EMBL/GenBank/DDBJ whole genome shotgun (WGS) entry which is preliminary data.</text>
</comment>
<dbReference type="CDD" id="cd00590">
    <property type="entry name" value="RRM_SF"/>
    <property type="match status" value="1"/>
</dbReference>
<dbReference type="PROSITE" id="PS50102">
    <property type="entry name" value="RRM"/>
    <property type="match status" value="2"/>
</dbReference>
<dbReference type="GO" id="GO:0003723">
    <property type="term" value="F:RNA binding"/>
    <property type="evidence" value="ECO:0007669"/>
    <property type="project" value="UniProtKB-UniRule"/>
</dbReference>
<feature type="region of interest" description="Disordered" evidence="3">
    <location>
        <begin position="153"/>
        <end position="181"/>
    </location>
</feature>
<accession>A0A5M3M7R1</accession>
<proteinExistence type="predicted"/>
<dbReference type="EMBL" id="JH711590">
    <property type="protein sequence ID" value="EIW74810.1"/>
    <property type="molecule type" value="Genomic_DNA"/>
</dbReference>
<keyword evidence="1 2" id="KW-0694">RNA-binding</keyword>
<feature type="compositionally biased region" description="Polar residues" evidence="3">
    <location>
        <begin position="255"/>
        <end position="275"/>
    </location>
</feature>
<feature type="domain" description="RRM" evidence="4">
    <location>
        <begin position="76"/>
        <end position="155"/>
    </location>
</feature>
<keyword evidence="6" id="KW-1185">Reference proteome</keyword>
<dbReference type="SUPFAM" id="SSF54928">
    <property type="entry name" value="RNA-binding domain, RBD"/>
    <property type="match status" value="1"/>
</dbReference>
<evidence type="ECO:0000256" key="3">
    <source>
        <dbReference type="SAM" id="MobiDB-lite"/>
    </source>
</evidence>
<dbReference type="InterPro" id="IPR000504">
    <property type="entry name" value="RRM_dom"/>
</dbReference>
<dbReference type="PANTHER" id="PTHR48027">
    <property type="entry name" value="HETEROGENEOUS NUCLEAR RIBONUCLEOPROTEIN 87F-RELATED"/>
    <property type="match status" value="1"/>
</dbReference>
<reference evidence="6" key="1">
    <citation type="journal article" date="2012" name="Science">
        <title>The Paleozoic origin of enzymatic lignin decomposition reconstructed from 31 fungal genomes.</title>
        <authorList>
            <person name="Floudas D."/>
            <person name="Binder M."/>
            <person name="Riley R."/>
            <person name="Barry K."/>
            <person name="Blanchette R.A."/>
            <person name="Henrissat B."/>
            <person name="Martinez A.T."/>
            <person name="Otillar R."/>
            <person name="Spatafora J.W."/>
            <person name="Yadav J.S."/>
            <person name="Aerts A."/>
            <person name="Benoit I."/>
            <person name="Boyd A."/>
            <person name="Carlson A."/>
            <person name="Copeland A."/>
            <person name="Coutinho P.M."/>
            <person name="de Vries R.P."/>
            <person name="Ferreira P."/>
            <person name="Findley K."/>
            <person name="Foster B."/>
            <person name="Gaskell J."/>
            <person name="Glotzer D."/>
            <person name="Gorecki P."/>
            <person name="Heitman J."/>
            <person name="Hesse C."/>
            <person name="Hori C."/>
            <person name="Igarashi K."/>
            <person name="Jurgens J.A."/>
            <person name="Kallen N."/>
            <person name="Kersten P."/>
            <person name="Kohler A."/>
            <person name="Kuees U."/>
            <person name="Kumar T.K.A."/>
            <person name="Kuo A."/>
            <person name="LaButti K."/>
            <person name="Larrondo L.F."/>
            <person name="Lindquist E."/>
            <person name="Ling A."/>
            <person name="Lombard V."/>
            <person name="Lucas S."/>
            <person name="Lundell T."/>
            <person name="Martin R."/>
            <person name="McLaughlin D.J."/>
            <person name="Morgenstern I."/>
            <person name="Morin E."/>
            <person name="Murat C."/>
            <person name="Nagy L.G."/>
            <person name="Nolan M."/>
            <person name="Ohm R.A."/>
            <person name="Patyshakuliyeva A."/>
            <person name="Rokas A."/>
            <person name="Ruiz-Duenas F.J."/>
            <person name="Sabat G."/>
            <person name="Salamov A."/>
            <person name="Samejima M."/>
            <person name="Schmutz J."/>
            <person name="Slot J.C."/>
            <person name="St John F."/>
            <person name="Stenlid J."/>
            <person name="Sun H."/>
            <person name="Sun S."/>
            <person name="Syed K."/>
            <person name="Tsang A."/>
            <person name="Wiebenga A."/>
            <person name="Young D."/>
            <person name="Pisabarro A."/>
            <person name="Eastwood D.C."/>
            <person name="Martin F."/>
            <person name="Cullen D."/>
            <person name="Grigoriev I.V."/>
            <person name="Hibbett D.S."/>
        </authorList>
    </citation>
    <scope>NUCLEOTIDE SEQUENCE [LARGE SCALE GENOMIC DNA]</scope>
    <source>
        <strain evidence="6">RWD-64-598 SS2</strain>
    </source>
</reference>
<feature type="region of interest" description="Disordered" evidence="3">
    <location>
        <begin position="250"/>
        <end position="317"/>
    </location>
</feature>
<dbReference type="GeneID" id="19204128"/>
<evidence type="ECO:0000259" key="4">
    <source>
        <dbReference type="PROSITE" id="PS50102"/>
    </source>
</evidence>
<dbReference type="Pfam" id="PF00076">
    <property type="entry name" value="RRM_1"/>
    <property type="match status" value="2"/>
</dbReference>
<feature type="compositionally biased region" description="Basic and acidic residues" evidence="3">
    <location>
        <begin position="277"/>
        <end position="317"/>
    </location>
</feature>
<sequence>MFARACLRQFNVAFTSASRAAITSRATTAAIALPAFHRQWTAPFSSSSVARWPEEESYEREERTERRPRQKSPPSDTLFLGNLPFSVSDEELKIAFSQIAPVKDVRAAITRDGMHKGYAHVEFHSVADAKRVYESDQEDPIFIVGRDIVVDYSAPRSPGGGDRGGGRGDGDSRGARRVDRGGKPNRTLYFWGFNGTTEDEVRTALKEYDGDIVTVRFLLDRETGKPFGNGFIDFQDVETASKVKEAMSGVESAHNGETMNLSFSRMSGSPSTNMRRPNLERVRGEATHRDRQDRGRQDREWQGGRQRRSEPRESEER</sequence>
<evidence type="ECO:0000313" key="5">
    <source>
        <dbReference type="EMBL" id="EIW74810.1"/>
    </source>
</evidence>
<name>A0A5M3M7R1_CONPW</name>
<dbReference type="AlphaFoldDB" id="A0A5M3M7R1"/>
<gene>
    <name evidence="5" type="ORF">CONPUDRAFT_159587</name>
</gene>
<dbReference type="InterPro" id="IPR012677">
    <property type="entry name" value="Nucleotide-bd_a/b_plait_sf"/>
</dbReference>
<dbReference type="RefSeq" id="XP_007774885.1">
    <property type="nucleotide sequence ID" value="XM_007776695.1"/>
</dbReference>
<dbReference type="OMA" id="HRFFCAA"/>
<evidence type="ECO:0000313" key="6">
    <source>
        <dbReference type="Proteomes" id="UP000053558"/>
    </source>
</evidence>
<organism evidence="5 6">
    <name type="scientific">Coniophora puteana (strain RWD-64-598)</name>
    <name type="common">Brown rot fungus</name>
    <dbReference type="NCBI Taxonomy" id="741705"/>
    <lineage>
        <taxon>Eukaryota</taxon>
        <taxon>Fungi</taxon>
        <taxon>Dikarya</taxon>
        <taxon>Basidiomycota</taxon>
        <taxon>Agaricomycotina</taxon>
        <taxon>Agaricomycetes</taxon>
        <taxon>Agaricomycetidae</taxon>
        <taxon>Boletales</taxon>
        <taxon>Coniophorineae</taxon>
        <taxon>Coniophoraceae</taxon>
        <taxon>Coniophora</taxon>
    </lineage>
</organism>
<evidence type="ECO:0000256" key="2">
    <source>
        <dbReference type="PROSITE-ProRule" id="PRU00176"/>
    </source>
</evidence>
<dbReference type="OrthoDB" id="439808at2759"/>
<feature type="domain" description="RRM" evidence="4">
    <location>
        <begin position="186"/>
        <end position="266"/>
    </location>
</feature>
<dbReference type="KEGG" id="cput:CONPUDRAFT_159587"/>
<dbReference type="InterPro" id="IPR052462">
    <property type="entry name" value="SLIRP/GR-RBP-like"/>
</dbReference>
<feature type="region of interest" description="Disordered" evidence="3">
    <location>
        <begin position="53"/>
        <end position="75"/>
    </location>
</feature>
<evidence type="ECO:0000256" key="1">
    <source>
        <dbReference type="ARBA" id="ARBA00022884"/>
    </source>
</evidence>
<feature type="compositionally biased region" description="Basic and acidic residues" evidence="3">
    <location>
        <begin position="164"/>
        <end position="181"/>
    </location>
</feature>
<dbReference type="SMART" id="SM00360">
    <property type="entry name" value="RRM"/>
    <property type="match status" value="2"/>
</dbReference>
<dbReference type="InterPro" id="IPR035979">
    <property type="entry name" value="RBD_domain_sf"/>
</dbReference>